<evidence type="ECO:0000313" key="2">
    <source>
        <dbReference type="EMBL" id="CAD9524644.1"/>
    </source>
</evidence>
<protein>
    <submittedName>
        <fullName evidence="2">Uncharacterized protein</fullName>
    </submittedName>
</protein>
<sequence length="249" mass="27236">MVNGLSIGPTGTGRPTASLGVKFILLYHAVENVVFLCLSLGDLFIFHNPSLRLTSKYSSRFAVAGYAFLGLPLICVALWAVVARKEGPFRCYFYYMAVSVVVNAAYTTDALVHFLPCAADKLPVSALHANPNIFQCGHPRGLTLVSLIFVVGFQLSMMYPVYTFAEDLKWDAEGPEQREMEGKSRLPTRRLAVAAQWALLRDGPLNHIHGRMPGEYGSMYETATAMGAAQSITSGKGKQIPYLPATRLV</sequence>
<keyword evidence="1" id="KW-0472">Membrane</keyword>
<feature type="transmembrane region" description="Helical" evidence="1">
    <location>
        <begin position="61"/>
        <end position="81"/>
    </location>
</feature>
<feature type="transmembrane region" description="Helical" evidence="1">
    <location>
        <begin position="24"/>
        <end position="46"/>
    </location>
</feature>
<dbReference type="EMBL" id="HBGQ01089426">
    <property type="protein sequence ID" value="CAD9524644.1"/>
    <property type="molecule type" value="Transcribed_RNA"/>
</dbReference>
<accession>A0A7S2N7F3</accession>
<gene>
    <name evidence="2" type="ORF">AAND1436_LOCUS42675</name>
</gene>
<keyword evidence="1" id="KW-1133">Transmembrane helix</keyword>
<name>A0A7S2N7F3_9DINO</name>
<proteinExistence type="predicted"/>
<reference evidence="2" key="1">
    <citation type="submission" date="2021-01" db="EMBL/GenBank/DDBJ databases">
        <authorList>
            <person name="Corre E."/>
            <person name="Pelletier E."/>
            <person name="Niang G."/>
            <person name="Scheremetjew M."/>
            <person name="Finn R."/>
            <person name="Kale V."/>
            <person name="Holt S."/>
            <person name="Cochrane G."/>
            <person name="Meng A."/>
            <person name="Brown T."/>
            <person name="Cohen L."/>
        </authorList>
    </citation>
    <scope>NUCLEOTIDE SEQUENCE</scope>
    <source>
        <strain evidence="2">CCMP2222</strain>
    </source>
</reference>
<evidence type="ECO:0000256" key="1">
    <source>
        <dbReference type="SAM" id="Phobius"/>
    </source>
</evidence>
<feature type="transmembrane region" description="Helical" evidence="1">
    <location>
        <begin position="93"/>
        <end position="115"/>
    </location>
</feature>
<feature type="transmembrane region" description="Helical" evidence="1">
    <location>
        <begin position="141"/>
        <end position="162"/>
    </location>
</feature>
<keyword evidence="1" id="KW-0812">Transmembrane</keyword>
<dbReference type="AlphaFoldDB" id="A0A7S2N7F3"/>
<organism evidence="2">
    <name type="scientific">Alexandrium andersonii</name>
    <dbReference type="NCBI Taxonomy" id="327968"/>
    <lineage>
        <taxon>Eukaryota</taxon>
        <taxon>Sar</taxon>
        <taxon>Alveolata</taxon>
        <taxon>Dinophyceae</taxon>
        <taxon>Gonyaulacales</taxon>
        <taxon>Pyrocystaceae</taxon>
        <taxon>Alexandrium</taxon>
    </lineage>
</organism>